<accession>A0A8K0R4E8</accession>
<dbReference type="SUPFAM" id="SSF52540">
    <property type="entry name" value="P-loop containing nucleoside triphosphate hydrolases"/>
    <property type="match status" value="1"/>
</dbReference>
<organism evidence="7 8">
    <name type="scientific">Paraphoma chrysanthemicola</name>
    <dbReference type="NCBI Taxonomy" id="798071"/>
    <lineage>
        <taxon>Eukaryota</taxon>
        <taxon>Fungi</taxon>
        <taxon>Dikarya</taxon>
        <taxon>Ascomycota</taxon>
        <taxon>Pezizomycotina</taxon>
        <taxon>Dothideomycetes</taxon>
        <taxon>Pleosporomycetidae</taxon>
        <taxon>Pleosporales</taxon>
        <taxon>Pleosporineae</taxon>
        <taxon>Phaeosphaeriaceae</taxon>
        <taxon>Paraphoma</taxon>
    </lineage>
</organism>
<dbReference type="SMART" id="SM00174">
    <property type="entry name" value="RHO"/>
    <property type="match status" value="1"/>
</dbReference>
<evidence type="ECO:0000256" key="1">
    <source>
        <dbReference type="ARBA" id="ARBA00022618"/>
    </source>
</evidence>
<dbReference type="PRINTS" id="PR00449">
    <property type="entry name" value="RASTRNSFRMNG"/>
</dbReference>
<dbReference type="InterPro" id="IPR017231">
    <property type="entry name" value="Small_GTPase_Tem1/Spg1"/>
</dbReference>
<dbReference type="SMART" id="SM00175">
    <property type="entry name" value="RAB"/>
    <property type="match status" value="1"/>
</dbReference>
<dbReference type="GO" id="GO:0003924">
    <property type="term" value="F:GTPase activity"/>
    <property type="evidence" value="ECO:0007669"/>
    <property type="project" value="InterPro"/>
</dbReference>
<dbReference type="Pfam" id="PF00071">
    <property type="entry name" value="Ras"/>
    <property type="match status" value="1"/>
</dbReference>
<dbReference type="GO" id="GO:0090068">
    <property type="term" value="P:positive regulation of cell cycle process"/>
    <property type="evidence" value="ECO:0007669"/>
    <property type="project" value="UniProtKB-ARBA"/>
</dbReference>
<dbReference type="GO" id="GO:0005525">
    <property type="term" value="F:GTP binding"/>
    <property type="evidence" value="ECO:0007669"/>
    <property type="project" value="UniProtKB-KW"/>
</dbReference>
<evidence type="ECO:0000313" key="7">
    <source>
        <dbReference type="EMBL" id="KAH7083699.1"/>
    </source>
</evidence>
<feature type="compositionally biased region" description="Polar residues" evidence="6">
    <location>
        <begin position="167"/>
        <end position="178"/>
    </location>
</feature>
<proteinExistence type="predicted"/>
<keyword evidence="8" id="KW-1185">Reference proteome</keyword>
<feature type="compositionally biased region" description="Low complexity" evidence="6">
    <location>
        <begin position="1"/>
        <end position="33"/>
    </location>
</feature>
<feature type="region of interest" description="Disordered" evidence="6">
    <location>
        <begin position="1"/>
        <end position="213"/>
    </location>
</feature>
<dbReference type="GO" id="GO:0035556">
    <property type="term" value="P:intracellular signal transduction"/>
    <property type="evidence" value="ECO:0007669"/>
    <property type="project" value="UniProtKB-ARBA"/>
</dbReference>
<keyword evidence="4" id="KW-0342">GTP-binding</keyword>
<keyword evidence="5" id="KW-0131">Cell cycle</keyword>
<dbReference type="FunFam" id="3.40.50.300:FF:000330">
    <property type="entry name" value="Septum-promoting GTP-binding protein 1"/>
    <property type="match status" value="1"/>
</dbReference>
<dbReference type="InterPro" id="IPR027417">
    <property type="entry name" value="P-loop_NTPase"/>
</dbReference>
<keyword evidence="1" id="KW-0132">Cell division</keyword>
<keyword evidence="2" id="KW-0547">Nucleotide-binding</keyword>
<gene>
    <name evidence="7" type="ORF">FB567DRAFT_529738</name>
</gene>
<dbReference type="GO" id="GO:0051301">
    <property type="term" value="P:cell division"/>
    <property type="evidence" value="ECO:0007669"/>
    <property type="project" value="UniProtKB-KW"/>
</dbReference>
<evidence type="ECO:0000256" key="2">
    <source>
        <dbReference type="ARBA" id="ARBA00022741"/>
    </source>
</evidence>
<dbReference type="PANTHER" id="PTHR47978">
    <property type="match status" value="1"/>
</dbReference>
<sequence>MDMYPDQQQPPQQAYAETPQQAYAEQPQPQMQMHTEVQPEPMQQAHQIQPEQPVAEEQEAQKHMDQTMDVDDSMNTTITASTVGPLPSFLPNNNGGYPPNNGGYAQNDPYATNNTAYTPPEQHRPSTSYSDTAYQYTTHNGSRFNTPSDADTPPRPSYYDGSKETHMGQSHSRPNSQMGRYPASEGASRSNSYQDQNQRSTQQQPPPPENANKNASVVIKVGMVGDAQIGKTSLMVKYVEGSWDEDYIQTLGVNFMEKTISIRNTEITFSIWDLGGQREFVNMLPLVCNDAVAILFMFDLTRKSTLNSIKEWYRQGRGFNKTAIPFLVGTKYDHFVNFPREEQEEISNQAKRFARAMKASLIFSSTSHSINVQKIFKIVLSKAFDLKCTIPEIENIGEPLLLYQAV</sequence>
<name>A0A8K0R4E8_9PLEO</name>
<comment type="caution">
    <text evidence="7">The sequence shown here is derived from an EMBL/GenBank/DDBJ whole genome shotgun (WGS) entry which is preliminary data.</text>
</comment>
<dbReference type="CDD" id="cd04128">
    <property type="entry name" value="Spg1"/>
    <property type="match status" value="1"/>
</dbReference>
<dbReference type="EMBL" id="JAGMVJ010000013">
    <property type="protein sequence ID" value="KAH7083699.1"/>
    <property type="molecule type" value="Genomic_DNA"/>
</dbReference>
<feature type="compositionally biased region" description="Low complexity" evidence="6">
    <location>
        <begin position="91"/>
        <end position="104"/>
    </location>
</feature>
<keyword evidence="3" id="KW-0498">Mitosis</keyword>
<dbReference type="OrthoDB" id="6585768at2759"/>
<dbReference type="Proteomes" id="UP000813461">
    <property type="component" value="Unassembled WGS sequence"/>
</dbReference>
<dbReference type="PROSITE" id="PS51419">
    <property type="entry name" value="RAB"/>
    <property type="match status" value="1"/>
</dbReference>
<evidence type="ECO:0000256" key="5">
    <source>
        <dbReference type="ARBA" id="ARBA00023306"/>
    </source>
</evidence>
<dbReference type="InterPro" id="IPR001806">
    <property type="entry name" value="Small_GTPase"/>
</dbReference>
<protein>
    <submittedName>
        <fullName evidence="7">Septum-promoting GTP-binding protein 1</fullName>
    </submittedName>
</protein>
<dbReference type="GO" id="GO:0005816">
    <property type="term" value="C:spindle pole body"/>
    <property type="evidence" value="ECO:0007669"/>
    <property type="project" value="UniProtKB-ARBA"/>
</dbReference>
<feature type="compositionally biased region" description="Polar residues" evidence="6">
    <location>
        <begin position="125"/>
        <end position="149"/>
    </location>
</feature>
<evidence type="ECO:0000313" key="8">
    <source>
        <dbReference type="Proteomes" id="UP000813461"/>
    </source>
</evidence>
<dbReference type="Gene3D" id="3.40.50.300">
    <property type="entry name" value="P-loop containing nucleotide triphosphate hydrolases"/>
    <property type="match status" value="1"/>
</dbReference>
<evidence type="ECO:0000256" key="6">
    <source>
        <dbReference type="SAM" id="MobiDB-lite"/>
    </source>
</evidence>
<dbReference type="AlphaFoldDB" id="A0A8K0R4E8"/>
<reference evidence="7" key="1">
    <citation type="journal article" date="2021" name="Nat. Commun.">
        <title>Genetic determinants of endophytism in the Arabidopsis root mycobiome.</title>
        <authorList>
            <person name="Mesny F."/>
            <person name="Miyauchi S."/>
            <person name="Thiergart T."/>
            <person name="Pickel B."/>
            <person name="Atanasova L."/>
            <person name="Karlsson M."/>
            <person name="Huettel B."/>
            <person name="Barry K.W."/>
            <person name="Haridas S."/>
            <person name="Chen C."/>
            <person name="Bauer D."/>
            <person name="Andreopoulos W."/>
            <person name="Pangilinan J."/>
            <person name="LaButti K."/>
            <person name="Riley R."/>
            <person name="Lipzen A."/>
            <person name="Clum A."/>
            <person name="Drula E."/>
            <person name="Henrissat B."/>
            <person name="Kohler A."/>
            <person name="Grigoriev I.V."/>
            <person name="Martin F.M."/>
            <person name="Hacquard S."/>
        </authorList>
    </citation>
    <scope>NUCLEOTIDE SEQUENCE</scope>
    <source>
        <strain evidence="7">MPI-SDFR-AT-0120</strain>
    </source>
</reference>
<dbReference type="NCBIfam" id="TIGR00231">
    <property type="entry name" value="small_GTP"/>
    <property type="match status" value="1"/>
</dbReference>
<dbReference type="InterPro" id="IPR005225">
    <property type="entry name" value="Small_GTP-bd"/>
</dbReference>
<dbReference type="SMART" id="SM00173">
    <property type="entry name" value="RAS"/>
    <property type="match status" value="1"/>
</dbReference>
<evidence type="ECO:0000256" key="4">
    <source>
        <dbReference type="ARBA" id="ARBA00023134"/>
    </source>
</evidence>
<feature type="compositionally biased region" description="Polar residues" evidence="6">
    <location>
        <begin position="187"/>
        <end position="203"/>
    </location>
</feature>
<feature type="compositionally biased region" description="Polar residues" evidence="6">
    <location>
        <begin position="73"/>
        <end position="82"/>
    </location>
</feature>
<evidence type="ECO:0000256" key="3">
    <source>
        <dbReference type="ARBA" id="ARBA00022776"/>
    </source>
</evidence>